<dbReference type="Gene3D" id="2.40.320.10">
    <property type="entry name" value="Hypothetical Protein Pfu-838710-001"/>
    <property type="match status" value="1"/>
</dbReference>
<dbReference type="AlphaFoldDB" id="A0A2T4U9W7"/>
<feature type="domain" description="CYTH" evidence="1">
    <location>
        <begin position="4"/>
        <end position="190"/>
    </location>
</feature>
<evidence type="ECO:0000259" key="1">
    <source>
        <dbReference type="PROSITE" id="PS51707"/>
    </source>
</evidence>
<proteinExistence type="predicted"/>
<reference evidence="2 3" key="1">
    <citation type="submission" date="2018-03" db="EMBL/GenBank/DDBJ databases">
        <title>Alkalicoccus saliphilus sp. nov., isolated from a mineral pool.</title>
        <authorList>
            <person name="Zhao B."/>
        </authorList>
    </citation>
    <scope>NUCLEOTIDE SEQUENCE [LARGE SCALE GENOMIC DNA]</scope>
    <source>
        <strain evidence="2 3">6AG</strain>
    </source>
</reference>
<dbReference type="InterPro" id="IPR033469">
    <property type="entry name" value="CYTH-like_dom_sf"/>
</dbReference>
<dbReference type="InterPro" id="IPR023577">
    <property type="entry name" value="CYTH_domain"/>
</dbReference>
<dbReference type="SMART" id="SM01118">
    <property type="entry name" value="CYTH"/>
    <property type="match status" value="1"/>
</dbReference>
<dbReference type="SUPFAM" id="SSF55154">
    <property type="entry name" value="CYTH-like phosphatases"/>
    <property type="match status" value="1"/>
</dbReference>
<sequence length="190" mass="22087">MTQEIEIEFKQLIDEKTYQEMMDYYQDKLTFTQVNHYFETSSLGLKQLGAALRVREKDNGYVLTLKQPHETGGLLETHQEIGSSAFTALQQKGLLPQGETTDQLITLLGTMPELQYLGMLQTERLETELDEGILVLDRSDYVNVTDFELEFECRDEVKGKEAFNKLLQKWNLTWNQPDNKIARFYKAAFE</sequence>
<dbReference type="PROSITE" id="PS51707">
    <property type="entry name" value="CYTH"/>
    <property type="match status" value="1"/>
</dbReference>
<evidence type="ECO:0000313" key="2">
    <source>
        <dbReference type="EMBL" id="PTL40182.1"/>
    </source>
</evidence>
<dbReference type="CDD" id="cd07762">
    <property type="entry name" value="CYTH-like_Pase_1"/>
    <property type="match status" value="1"/>
</dbReference>
<protein>
    <submittedName>
        <fullName evidence="2">CYTH domain-containing protein</fullName>
    </submittedName>
</protein>
<dbReference type="InterPro" id="IPR009195">
    <property type="entry name" value="Uncharacterised_YjbK"/>
</dbReference>
<organism evidence="2 3">
    <name type="scientific">Alkalicoccus saliphilus</name>
    <dbReference type="NCBI Taxonomy" id="200989"/>
    <lineage>
        <taxon>Bacteria</taxon>
        <taxon>Bacillati</taxon>
        <taxon>Bacillota</taxon>
        <taxon>Bacilli</taxon>
        <taxon>Bacillales</taxon>
        <taxon>Bacillaceae</taxon>
        <taxon>Alkalicoccus</taxon>
    </lineage>
</organism>
<comment type="caution">
    <text evidence="2">The sequence shown here is derived from an EMBL/GenBank/DDBJ whole genome shotgun (WGS) entry which is preliminary data.</text>
</comment>
<dbReference type="EMBL" id="PZJJ01000002">
    <property type="protein sequence ID" value="PTL40182.1"/>
    <property type="molecule type" value="Genomic_DNA"/>
</dbReference>
<evidence type="ECO:0000313" key="3">
    <source>
        <dbReference type="Proteomes" id="UP000240509"/>
    </source>
</evidence>
<name>A0A2T4U9W7_9BACI</name>
<keyword evidence="3" id="KW-1185">Reference proteome</keyword>
<dbReference type="RefSeq" id="WP_107583359.1">
    <property type="nucleotide sequence ID" value="NZ_PZJJ01000002.1"/>
</dbReference>
<dbReference type="Pfam" id="PF01928">
    <property type="entry name" value="CYTH"/>
    <property type="match status" value="1"/>
</dbReference>
<dbReference type="OrthoDB" id="384378at2"/>
<dbReference type="Proteomes" id="UP000240509">
    <property type="component" value="Unassembled WGS sequence"/>
</dbReference>
<accession>A0A2T4U9W7</accession>
<gene>
    <name evidence="2" type="ORF">C6Y45_02035</name>
</gene>
<dbReference type="PIRSF" id="PIRSF012526">
    <property type="entry name" value="CYTH_UCP012526"/>
    <property type="match status" value="1"/>
</dbReference>